<evidence type="ECO:0000313" key="2">
    <source>
        <dbReference type="Proteomes" id="UP000308600"/>
    </source>
</evidence>
<organism evidence="1 2">
    <name type="scientific">Pluteus cervinus</name>
    <dbReference type="NCBI Taxonomy" id="181527"/>
    <lineage>
        <taxon>Eukaryota</taxon>
        <taxon>Fungi</taxon>
        <taxon>Dikarya</taxon>
        <taxon>Basidiomycota</taxon>
        <taxon>Agaricomycotina</taxon>
        <taxon>Agaricomycetes</taxon>
        <taxon>Agaricomycetidae</taxon>
        <taxon>Agaricales</taxon>
        <taxon>Pluteineae</taxon>
        <taxon>Pluteaceae</taxon>
        <taxon>Pluteus</taxon>
    </lineage>
</organism>
<protein>
    <submittedName>
        <fullName evidence="1">Uncharacterized protein</fullName>
    </submittedName>
</protein>
<name>A0ACD3AZF0_9AGAR</name>
<accession>A0ACD3AZF0</accession>
<proteinExistence type="predicted"/>
<sequence>MGNSPSIFHTTPHELCQQSQRAMKELKSLRRRGYVPPPLPPGYIQVQFYADIQGLYRGTGPDIQSEVLLDQRTGELDVEAIKRAWGLETCVPIDPTRWTIFRPNNEKRLSPLAVEVLSDNQRIIKFTEPYTSRPTQIKRTIRRYLIAFTLFLLELYSHISRLLLRSLETQTPHIPRIYRSLKERKQTLTWKMERWVDEKDLLSEPRARQLGTLIGAVIWILMVGLVVSWVVGWRWKSKMPYAEVDDGDVTKQVIWSWTGSAVLGS</sequence>
<evidence type="ECO:0000313" key="1">
    <source>
        <dbReference type="EMBL" id="TFK71064.1"/>
    </source>
</evidence>
<dbReference type="Proteomes" id="UP000308600">
    <property type="component" value="Unassembled WGS sequence"/>
</dbReference>
<reference evidence="1 2" key="1">
    <citation type="journal article" date="2019" name="Nat. Ecol. Evol.">
        <title>Megaphylogeny resolves global patterns of mushroom evolution.</title>
        <authorList>
            <person name="Varga T."/>
            <person name="Krizsan K."/>
            <person name="Foldi C."/>
            <person name="Dima B."/>
            <person name="Sanchez-Garcia M."/>
            <person name="Sanchez-Ramirez S."/>
            <person name="Szollosi G.J."/>
            <person name="Szarkandi J.G."/>
            <person name="Papp V."/>
            <person name="Albert L."/>
            <person name="Andreopoulos W."/>
            <person name="Angelini C."/>
            <person name="Antonin V."/>
            <person name="Barry K.W."/>
            <person name="Bougher N.L."/>
            <person name="Buchanan P."/>
            <person name="Buyck B."/>
            <person name="Bense V."/>
            <person name="Catcheside P."/>
            <person name="Chovatia M."/>
            <person name="Cooper J."/>
            <person name="Damon W."/>
            <person name="Desjardin D."/>
            <person name="Finy P."/>
            <person name="Geml J."/>
            <person name="Haridas S."/>
            <person name="Hughes K."/>
            <person name="Justo A."/>
            <person name="Karasinski D."/>
            <person name="Kautmanova I."/>
            <person name="Kiss B."/>
            <person name="Kocsube S."/>
            <person name="Kotiranta H."/>
            <person name="LaButti K.M."/>
            <person name="Lechner B.E."/>
            <person name="Liimatainen K."/>
            <person name="Lipzen A."/>
            <person name="Lukacs Z."/>
            <person name="Mihaltcheva S."/>
            <person name="Morgado L.N."/>
            <person name="Niskanen T."/>
            <person name="Noordeloos M.E."/>
            <person name="Ohm R.A."/>
            <person name="Ortiz-Santana B."/>
            <person name="Ovrebo C."/>
            <person name="Racz N."/>
            <person name="Riley R."/>
            <person name="Savchenko A."/>
            <person name="Shiryaev A."/>
            <person name="Soop K."/>
            <person name="Spirin V."/>
            <person name="Szebenyi C."/>
            <person name="Tomsovsky M."/>
            <person name="Tulloss R.E."/>
            <person name="Uehling J."/>
            <person name="Grigoriev I.V."/>
            <person name="Vagvolgyi C."/>
            <person name="Papp T."/>
            <person name="Martin F.M."/>
            <person name="Miettinen O."/>
            <person name="Hibbett D.S."/>
            <person name="Nagy L.G."/>
        </authorList>
    </citation>
    <scope>NUCLEOTIDE SEQUENCE [LARGE SCALE GENOMIC DNA]</scope>
    <source>
        <strain evidence="1 2">NL-1719</strain>
    </source>
</reference>
<dbReference type="EMBL" id="ML208303">
    <property type="protein sequence ID" value="TFK71064.1"/>
    <property type="molecule type" value="Genomic_DNA"/>
</dbReference>
<gene>
    <name evidence="1" type="ORF">BDN72DRAFT_895920</name>
</gene>
<keyword evidence="2" id="KW-1185">Reference proteome</keyword>